<dbReference type="EMBL" id="MGDD01000325">
    <property type="protein sequence ID" value="OGL42421.1"/>
    <property type="molecule type" value="Genomic_DNA"/>
</dbReference>
<dbReference type="Gene3D" id="1.10.1660.10">
    <property type="match status" value="1"/>
</dbReference>
<dbReference type="CDD" id="cd04762">
    <property type="entry name" value="HTH_MerR-trunc"/>
    <property type="match status" value="1"/>
</dbReference>
<proteinExistence type="predicted"/>
<name>A0A1F7RLU6_9BACT</name>
<feature type="domain" description="Helix-turn-helix" evidence="1">
    <location>
        <begin position="10"/>
        <end position="60"/>
    </location>
</feature>
<reference evidence="2 3" key="1">
    <citation type="journal article" date="2016" name="Nat. Commun.">
        <title>Thousands of microbial genomes shed light on interconnected biogeochemical processes in an aquifer system.</title>
        <authorList>
            <person name="Anantharaman K."/>
            <person name="Brown C.T."/>
            <person name="Hug L.A."/>
            <person name="Sharon I."/>
            <person name="Castelle C.J."/>
            <person name="Probst A.J."/>
            <person name="Thomas B.C."/>
            <person name="Singh A."/>
            <person name="Wilkins M.J."/>
            <person name="Karaoz U."/>
            <person name="Brodie E.L."/>
            <person name="Williams K.H."/>
            <person name="Hubbard S.S."/>
            <person name="Banfield J.F."/>
        </authorList>
    </citation>
    <scope>NUCLEOTIDE SEQUENCE [LARGE SCALE GENOMIC DNA]</scope>
</reference>
<organism evidence="2 3">
    <name type="scientific">Candidatus Schekmanbacteria bacterium RBG_13_48_7</name>
    <dbReference type="NCBI Taxonomy" id="1817878"/>
    <lineage>
        <taxon>Bacteria</taxon>
        <taxon>Candidatus Schekmaniibacteriota</taxon>
    </lineage>
</organism>
<evidence type="ECO:0000259" key="1">
    <source>
        <dbReference type="Pfam" id="PF12728"/>
    </source>
</evidence>
<dbReference type="InterPro" id="IPR009061">
    <property type="entry name" value="DNA-bd_dom_put_sf"/>
</dbReference>
<dbReference type="NCBIfam" id="TIGR01764">
    <property type="entry name" value="excise"/>
    <property type="match status" value="1"/>
</dbReference>
<evidence type="ECO:0000313" key="3">
    <source>
        <dbReference type="Proteomes" id="UP000179266"/>
    </source>
</evidence>
<protein>
    <recommendedName>
        <fullName evidence="1">Helix-turn-helix domain-containing protein</fullName>
    </recommendedName>
</protein>
<sequence>MPIKKDNIKYLSTGQTAKLLSVTPDTILKWIKSGRITAVRTVGGHYRVAEEVVAHFLTGQNPSIKIKNSDEESEPFRYCWDYFSKDSQANKECRSCVVYLSHAIKCYELSKIPGEYGYQGTFCETSCDECSFYLEQHLRPVKVLIATDNASLEKSFLSAAIDT</sequence>
<dbReference type="GO" id="GO:0003677">
    <property type="term" value="F:DNA binding"/>
    <property type="evidence" value="ECO:0007669"/>
    <property type="project" value="InterPro"/>
</dbReference>
<accession>A0A1F7RLU6</accession>
<dbReference type="Proteomes" id="UP000179266">
    <property type="component" value="Unassembled WGS sequence"/>
</dbReference>
<dbReference type="AlphaFoldDB" id="A0A1F7RLU6"/>
<gene>
    <name evidence="2" type="ORF">A2161_21075</name>
</gene>
<comment type="caution">
    <text evidence="2">The sequence shown here is derived from an EMBL/GenBank/DDBJ whole genome shotgun (WGS) entry which is preliminary data.</text>
</comment>
<dbReference type="InterPro" id="IPR010093">
    <property type="entry name" value="SinI_DNA-bd"/>
</dbReference>
<feature type="non-terminal residue" evidence="2">
    <location>
        <position position="163"/>
    </location>
</feature>
<dbReference type="InterPro" id="IPR041657">
    <property type="entry name" value="HTH_17"/>
</dbReference>
<evidence type="ECO:0000313" key="2">
    <source>
        <dbReference type="EMBL" id="OGL42421.1"/>
    </source>
</evidence>
<dbReference type="Pfam" id="PF12728">
    <property type="entry name" value="HTH_17"/>
    <property type="match status" value="1"/>
</dbReference>
<dbReference type="SUPFAM" id="SSF46955">
    <property type="entry name" value="Putative DNA-binding domain"/>
    <property type="match status" value="1"/>
</dbReference>